<dbReference type="STRING" id="310780.SAMN05216267_1007172"/>
<feature type="region of interest" description="Disordered" evidence="1">
    <location>
        <begin position="186"/>
        <end position="222"/>
    </location>
</feature>
<dbReference type="PANTHER" id="PTHR45713">
    <property type="entry name" value="FTP DOMAIN-CONTAINING PROTEIN"/>
    <property type="match status" value="1"/>
</dbReference>
<proteinExistence type="predicted"/>
<keyword evidence="5" id="KW-1185">Reference proteome</keyword>
<dbReference type="PROSITE" id="PS52006">
    <property type="entry name" value="GH64"/>
    <property type="match status" value="1"/>
</dbReference>
<feature type="compositionally biased region" description="Polar residues" evidence="1">
    <location>
        <begin position="200"/>
        <end position="209"/>
    </location>
</feature>
<dbReference type="AlphaFoldDB" id="A0A1H8I2U3"/>
<dbReference type="Pfam" id="PF00754">
    <property type="entry name" value="F5_F8_type_C"/>
    <property type="match status" value="2"/>
</dbReference>
<dbReference type="Gene3D" id="2.60.110.10">
    <property type="entry name" value="Thaumatin"/>
    <property type="match status" value="1"/>
</dbReference>
<dbReference type="InterPro" id="IPR008979">
    <property type="entry name" value="Galactose-bd-like_sf"/>
</dbReference>
<feature type="domain" description="F5/8 type C" evidence="2">
    <location>
        <begin position="44"/>
        <end position="180"/>
    </location>
</feature>
<evidence type="ECO:0000313" key="5">
    <source>
        <dbReference type="Proteomes" id="UP000181951"/>
    </source>
</evidence>
<organism evidence="4 5">
    <name type="scientific">Actinacidiphila rubida</name>
    <dbReference type="NCBI Taxonomy" id="310780"/>
    <lineage>
        <taxon>Bacteria</taxon>
        <taxon>Bacillati</taxon>
        <taxon>Actinomycetota</taxon>
        <taxon>Actinomycetes</taxon>
        <taxon>Kitasatosporales</taxon>
        <taxon>Streptomycetaceae</taxon>
        <taxon>Actinacidiphila</taxon>
    </lineage>
</organism>
<dbReference type="RefSeq" id="WP_079138748.1">
    <property type="nucleotide sequence ID" value="NZ_FODD01000007.1"/>
</dbReference>
<dbReference type="InterPro" id="IPR051941">
    <property type="entry name" value="BG_Antigen-Binding_Lectin"/>
</dbReference>
<feature type="domain" description="F5/8 type C" evidence="2">
    <location>
        <begin position="183"/>
        <end position="317"/>
    </location>
</feature>
<dbReference type="Pfam" id="PF16483">
    <property type="entry name" value="Glyco_hydro_64"/>
    <property type="match status" value="2"/>
</dbReference>
<dbReference type="PROSITE" id="PS50022">
    <property type="entry name" value="FA58C_3"/>
    <property type="match status" value="2"/>
</dbReference>
<evidence type="ECO:0000259" key="3">
    <source>
        <dbReference type="PROSITE" id="PS52006"/>
    </source>
</evidence>
<gene>
    <name evidence="4" type="ORF">SAMN05216267_1007172</name>
</gene>
<feature type="region of interest" description="Disordered" evidence="1">
    <location>
        <begin position="1"/>
        <end position="20"/>
    </location>
</feature>
<evidence type="ECO:0000256" key="1">
    <source>
        <dbReference type="SAM" id="MobiDB-lite"/>
    </source>
</evidence>
<evidence type="ECO:0000313" key="4">
    <source>
        <dbReference type="EMBL" id="SEN62632.1"/>
    </source>
</evidence>
<dbReference type="EMBL" id="FODD01000007">
    <property type="protein sequence ID" value="SEN62632.1"/>
    <property type="molecule type" value="Genomic_DNA"/>
</dbReference>
<dbReference type="InterPro" id="IPR000421">
    <property type="entry name" value="FA58C"/>
</dbReference>
<name>A0A1H8I2U3_9ACTN</name>
<dbReference type="SUPFAM" id="SSF49785">
    <property type="entry name" value="Galactose-binding domain-like"/>
    <property type="match status" value="2"/>
</dbReference>
<dbReference type="InterPro" id="IPR037176">
    <property type="entry name" value="Osmotin/thaumatin-like_sf"/>
</dbReference>
<dbReference type="Gene3D" id="2.60.120.260">
    <property type="entry name" value="Galactose-binding domain-like"/>
    <property type="match status" value="2"/>
</dbReference>
<reference evidence="4 5" key="1">
    <citation type="submission" date="2016-10" db="EMBL/GenBank/DDBJ databases">
        <authorList>
            <person name="de Groot N.N."/>
        </authorList>
    </citation>
    <scope>NUCLEOTIDE SEQUENCE [LARGE SCALE GENOMIC DNA]</scope>
    <source>
        <strain evidence="4 5">CGMCC 4.2026</strain>
    </source>
</reference>
<protein>
    <submittedName>
        <fullName evidence="4">Beta-1,3-glucanase</fullName>
    </submittedName>
</protein>
<accession>A0A1H8I2U3</accession>
<feature type="domain" description="GH64" evidence="3">
    <location>
        <begin position="265"/>
        <end position="605"/>
    </location>
</feature>
<dbReference type="OrthoDB" id="5513218at2"/>
<dbReference type="InterPro" id="IPR032477">
    <property type="entry name" value="Glyco_hydro_64"/>
</dbReference>
<dbReference type="PANTHER" id="PTHR45713:SF6">
    <property type="entry name" value="F5_8 TYPE C DOMAIN-CONTAINING PROTEIN"/>
    <property type="match status" value="1"/>
</dbReference>
<sequence>MSGSTSPVVRRRYAGSGGSADRSRPYLILALLCALLAGVALTVTAQSPAGAAGTLLSQGKPATASSAENATFPASAAVDGNTGTRWSSAFSDPQWLQVDLGSTQTVSQVTLNWEAAYATSFKIQVSDNASTWTDVYSTTTATGGVQNLAVNGSGRYVRFYGTARATAYGYSLWEFQVYGGSGPTQSACGTDDAAQGRPATASSTENAGTPASAAVDGDTGTRWSSAFSDPQWLQVDLGASVPVCGVGLNWEAAYASSFKIQVSDNGTAWTDVYSTTTGTGGVQNLTVSGTGRYVRVYGTARATAYGYSLWEFQVHVPTGTTTPPTTPPTSPPPDSFWGDTSKIPAAQNVMEVAVLNRTNGQYPDSQVYWSFNGQTHSIADQPYFDMPANSSGRMYFYLGSAASQYYDFIEFTIGPAVFNGNTTRVDAWGLPLAVRLHSHSGQDVQLGDSQDLFTSTRDQVFQQFQNAVPQQFKVLAQTQAPYRIIAPGSDPSFRAGGANANYYTSYASSVGINEPTSNIFGCAGSLAGNPSMCAALNRHTATLPSDQQQDPSKFYSGDPANWYAKFWHDHAINNLAYGFPYDDVAGQAAYTSMQNPQWMEVAVGW</sequence>
<dbReference type="Proteomes" id="UP000181951">
    <property type="component" value="Unassembled WGS sequence"/>
</dbReference>
<evidence type="ECO:0000259" key="2">
    <source>
        <dbReference type="PROSITE" id="PS50022"/>
    </source>
</evidence>
<dbReference type="CDD" id="cd09214">
    <property type="entry name" value="GH64-like"/>
    <property type="match status" value="1"/>
</dbReference>